<feature type="region of interest" description="Disordered" evidence="1">
    <location>
        <begin position="516"/>
        <end position="538"/>
    </location>
</feature>
<dbReference type="Gene3D" id="3.40.390.10">
    <property type="entry name" value="Collagenase (Catalytic Domain)"/>
    <property type="match status" value="1"/>
</dbReference>
<dbReference type="InterPro" id="IPR024079">
    <property type="entry name" value="MetalloPept_cat_dom_sf"/>
</dbReference>
<dbReference type="InterPro" id="IPR033428">
    <property type="entry name" value="DUF5118"/>
</dbReference>
<accession>A0A1I1B1D9</accession>
<gene>
    <name evidence="5" type="ORF">SAMN04489723_110104</name>
</gene>
<dbReference type="PANTHER" id="PTHR38478">
    <property type="entry name" value="PEPTIDASE M1A AND M12B"/>
    <property type="match status" value="1"/>
</dbReference>
<feature type="domain" description="DUF5118" evidence="4">
    <location>
        <begin position="44"/>
        <end position="84"/>
    </location>
</feature>
<dbReference type="InterPro" id="IPR033413">
    <property type="entry name" value="DUF5117"/>
</dbReference>
<protein>
    <recommendedName>
        <fullName evidence="7">Zinc-dependent metalloprotease</fullName>
    </recommendedName>
</protein>
<feature type="compositionally biased region" description="Polar residues" evidence="1">
    <location>
        <begin position="516"/>
        <end position="525"/>
    </location>
</feature>
<sequence length="827" mass="93062">MVYTRDCFFDNLYSNTTATMKKLLLILITLLSIHSGFSQNLDLSKMSKKDGFIPFYLDEEKGKIYLEIDKLEWEFLYVNSLTAGVGSNDIGLDRGQLGDTRIVEFRKSGNKLFLVHKNYDFRAFSDNPAEVQSIKDAFAESILWGFEIAQKDGDKLIVDATNFYLQDVHGVGETLTRSRQGSFRADASRSGLYYPMTKNFPQNTEVEMTITLTGQATGGNLRSVTPSPDAVSVRQRHSFIELPDDKYEPREFDPRAGFGSISYMDFTTPISEPIMKRFISRHRLEKKDPSAAMSEAVEPIVYYLDRGTPEPVASALIDGGNWWNQAFEAAGFIDAFRVELAPEGMDLMDVRYNVIQWVHRSTRGWSYGASVRDPRTGEILKGHVSLGSLRVRQDYLIAQGLLQPFEDGAPANPEMLEMAVARLKQLSAHEIGHTIGLAHSYATSANNRSSVMDYPYPLITENANGELDLSNAYDDKIGDWDKWAIKYGYAVIPTGENEASFLKKTLEDTYETGHQFITDSDSRNPSGAHPTSHLWDNGASASDELTRMLKLRGNRMKSFNLNAIETGQPQALLEEVFVPLYLMHRYQIEATSKVLGGVDYRYKIKGDNQPNHGWVHNDQQEAALQALLQTISPEQLHVPEHILRLIPPRPFGYGRNRETFVSRVSPIFDPIAPAETIVDLTFDFMLDGARVSRVYLQHLQQSTLFGLNDMLASVEKQVFKNIKSEDITLEIALMTQSKYVDHMIALAKNADVSNTIRAIARGRLRNILGFKLNSTLSNDAANQHTSYLSDKIKTFLTLPEELIIQETLKSPDGSPIGMESMSCDFDF</sequence>
<dbReference type="Pfam" id="PF17162">
    <property type="entry name" value="DUF5118"/>
    <property type="match status" value="1"/>
</dbReference>
<dbReference type="InterPro" id="IPR034032">
    <property type="entry name" value="Zn_MMP-like_bac"/>
</dbReference>
<evidence type="ECO:0000313" key="6">
    <source>
        <dbReference type="Proteomes" id="UP000198790"/>
    </source>
</evidence>
<dbReference type="STRING" id="237018.SAMN04489723_110104"/>
<dbReference type="Pfam" id="PF16313">
    <property type="entry name" value="DUF4953"/>
    <property type="match status" value="1"/>
</dbReference>
<evidence type="ECO:0000256" key="1">
    <source>
        <dbReference type="SAM" id="MobiDB-lite"/>
    </source>
</evidence>
<evidence type="ECO:0008006" key="7">
    <source>
        <dbReference type="Google" id="ProtNLM"/>
    </source>
</evidence>
<dbReference type="Pfam" id="PF17148">
    <property type="entry name" value="DUF5117"/>
    <property type="match status" value="1"/>
</dbReference>
<feature type="domain" description="DUF5117" evidence="3">
    <location>
        <begin position="95"/>
        <end position="287"/>
    </location>
</feature>
<dbReference type="SUPFAM" id="SSF55486">
    <property type="entry name" value="Metalloproteases ('zincins'), catalytic domain"/>
    <property type="match status" value="1"/>
</dbReference>
<dbReference type="GO" id="GO:0008237">
    <property type="term" value="F:metallopeptidase activity"/>
    <property type="evidence" value="ECO:0007669"/>
    <property type="project" value="InterPro"/>
</dbReference>
<dbReference type="Proteomes" id="UP000198790">
    <property type="component" value="Unassembled WGS sequence"/>
</dbReference>
<reference evidence="5 6" key="1">
    <citation type="submission" date="2016-10" db="EMBL/GenBank/DDBJ databases">
        <authorList>
            <person name="de Groot N.N."/>
        </authorList>
    </citation>
    <scope>NUCLEOTIDE SEQUENCE [LARGE SCALE GENOMIC DNA]</scope>
    <source>
        <strain evidence="5 6">DSM 23399</strain>
    </source>
</reference>
<evidence type="ECO:0000259" key="3">
    <source>
        <dbReference type="Pfam" id="PF17148"/>
    </source>
</evidence>
<evidence type="ECO:0000313" key="5">
    <source>
        <dbReference type="EMBL" id="SFB44145.1"/>
    </source>
</evidence>
<evidence type="ECO:0000259" key="4">
    <source>
        <dbReference type="Pfam" id="PF17162"/>
    </source>
</evidence>
<dbReference type="InterPro" id="IPR032534">
    <property type="entry name" value="EcxA_zinc-bd"/>
</dbReference>
<dbReference type="AlphaFoldDB" id="A0A1I1B1D9"/>
<dbReference type="PANTHER" id="PTHR38478:SF1">
    <property type="entry name" value="ZINC DEPENDENT METALLOPROTEASE DOMAIN LIPOPROTEIN"/>
    <property type="match status" value="1"/>
</dbReference>
<dbReference type="EMBL" id="FOKK01000010">
    <property type="protein sequence ID" value="SFB44145.1"/>
    <property type="molecule type" value="Genomic_DNA"/>
</dbReference>
<feature type="domain" description="EcxA zinc-binding" evidence="2">
    <location>
        <begin position="412"/>
        <end position="723"/>
    </location>
</feature>
<dbReference type="CDD" id="cd04276">
    <property type="entry name" value="ZnMc_MMP_like_2"/>
    <property type="match status" value="1"/>
</dbReference>
<evidence type="ECO:0000259" key="2">
    <source>
        <dbReference type="Pfam" id="PF16313"/>
    </source>
</evidence>
<organism evidence="5 6">
    <name type="scientific">Algoriphagus aquimarinus</name>
    <dbReference type="NCBI Taxonomy" id="237018"/>
    <lineage>
        <taxon>Bacteria</taxon>
        <taxon>Pseudomonadati</taxon>
        <taxon>Bacteroidota</taxon>
        <taxon>Cytophagia</taxon>
        <taxon>Cytophagales</taxon>
        <taxon>Cyclobacteriaceae</taxon>
        <taxon>Algoriphagus</taxon>
    </lineage>
</organism>
<name>A0A1I1B1D9_9BACT</name>
<keyword evidence="6" id="KW-1185">Reference proteome</keyword>
<proteinExistence type="predicted"/>